<protein>
    <submittedName>
        <fullName evidence="1">Uncharacterized protein</fullName>
    </submittedName>
</protein>
<dbReference type="AlphaFoldDB" id="A0AB39YDD6"/>
<sequence>MIEIAPGGPGSTAPYRTLLPVVELLLAYGNRYVPGREGFIVDPRGGAACELELPLDFELLAAEVTFPEAVDASPEKDGILDRGTWCLISGPGERASRIVMPKRVD</sequence>
<reference evidence="1" key="1">
    <citation type="submission" date="2024-08" db="EMBL/GenBank/DDBJ databases">
        <authorList>
            <person name="Yu S.T."/>
        </authorList>
    </citation>
    <scope>NUCLEOTIDE SEQUENCE</scope>
    <source>
        <strain evidence="1">R33</strain>
    </source>
</reference>
<proteinExistence type="predicted"/>
<name>A0AB39YDD6_9ACTN</name>
<evidence type="ECO:0000313" key="1">
    <source>
        <dbReference type="EMBL" id="XDV68224.1"/>
    </source>
</evidence>
<accession>A0AB39YDD6</accession>
<gene>
    <name evidence="1" type="ORF">AB5J51_37475</name>
</gene>
<organism evidence="1">
    <name type="scientific">Streptomyces sp. R33</name>
    <dbReference type="NCBI Taxonomy" id="3238629"/>
    <lineage>
        <taxon>Bacteria</taxon>
        <taxon>Bacillati</taxon>
        <taxon>Actinomycetota</taxon>
        <taxon>Actinomycetes</taxon>
        <taxon>Kitasatosporales</taxon>
        <taxon>Streptomycetaceae</taxon>
        <taxon>Streptomyces</taxon>
    </lineage>
</organism>
<dbReference type="RefSeq" id="WP_369779780.1">
    <property type="nucleotide sequence ID" value="NZ_CP165727.1"/>
</dbReference>
<dbReference type="EMBL" id="CP165727">
    <property type="protein sequence ID" value="XDV68224.1"/>
    <property type="molecule type" value="Genomic_DNA"/>
</dbReference>